<protein>
    <recommendedName>
        <fullName evidence="7">Cupin type-1 domain-containing protein</fullName>
    </recommendedName>
</protein>
<dbReference type="EMBL" id="VCAU01000227">
    <property type="protein sequence ID" value="KAF9882742.1"/>
    <property type="molecule type" value="Genomic_DNA"/>
</dbReference>
<dbReference type="InterPro" id="IPR006045">
    <property type="entry name" value="Cupin_1"/>
</dbReference>
<keyword evidence="6" id="KW-0732">Signal</keyword>
<evidence type="ECO:0000256" key="1">
    <source>
        <dbReference type="ARBA" id="ARBA00004613"/>
    </source>
</evidence>
<reference evidence="8" key="1">
    <citation type="journal article" date="2019" name="Beilstein J. Org. Chem.">
        <title>Nanangenines: drimane sesquiterpenoids as the dominant metabolite cohort of a novel Australian fungus, Aspergillus nanangensis.</title>
        <authorList>
            <person name="Lacey H.J."/>
            <person name="Gilchrist C.L.M."/>
            <person name="Crombie A."/>
            <person name="Kalaitzis J.A."/>
            <person name="Vuong D."/>
            <person name="Rutledge P.J."/>
            <person name="Turner P."/>
            <person name="Pitt J.I."/>
            <person name="Lacey E."/>
            <person name="Chooi Y.H."/>
            <person name="Piggott A.M."/>
        </authorList>
    </citation>
    <scope>NUCLEOTIDE SEQUENCE</scope>
    <source>
        <strain evidence="8">MST-FP2251</strain>
    </source>
</reference>
<evidence type="ECO:0000256" key="2">
    <source>
        <dbReference type="ARBA" id="ARBA00007456"/>
    </source>
</evidence>
<evidence type="ECO:0000313" key="8">
    <source>
        <dbReference type="EMBL" id="KAF9882742.1"/>
    </source>
</evidence>
<gene>
    <name evidence="8" type="ORF">FE257_005333</name>
</gene>
<dbReference type="SUPFAM" id="SSF51182">
    <property type="entry name" value="RmlC-like cupins"/>
    <property type="match status" value="1"/>
</dbReference>
<organism evidence="8 9">
    <name type="scientific">Aspergillus nanangensis</name>
    <dbReference type="NCBI Taxonomy" id="2582783"/>
    <lineage>
        <taxon>Eukaryota</taxon>
        <taxon>Fungi</taxon>
        <taxon>Dikarya</taxon>
        <taxon>Ascomycota</taxon>
        <taxon>Pezizomycotina</taxon>
        <taxon>Eurotiomycetes</taxon>
        <taxon>Eurotiomycetidae</taxon>
        <taxon>Eurotiales</taxon>
        <taxon>Aspergillaceae</taxon>
        <taxon>Aspergillus</taxon>
        <taxon>Aspergillus subgen. Circumdati</taxon>
    </lineage>
</organism>
<evidence type="ECO:0000313" key="9">
    <source>
        <dbReference type="Proteomes" id="UP001194746"/>
    </source>
</evidence>
<accession>A0AAD4CAL2</accession>
<keyword evidence="5" id="KW-0464">Manganese</keyword>
<dbReference type="Proteomes" id="UP001194746">
    <property type="component" value="Unassembled WGS sequence"/>
</dbReference>
<proteinExistence type="inferred from homology"/>
<evidence type="ECO:0000259" key="7">
    <source>
        <dbReference type="SMART" id="SM00835"/>
    </source>
</evidence>
<dbReference type="InterPro" id="IPR011051">
    <property type="entry name" value="RmlC_Cupin_sf"/>
</dbReference>
<dbReference type="Pfam" id="PF00190">
    <property type="entry name" value="Cupin_1"/>
    <property type="match status" value="1"/>
</dbReference>
<sequence length="232" mass="24931">MLPVSTLRPVVAMMIALALPASAVPHPISNRATSEELSLNAKLQLADTAVERYQLLSKDEDFVFDFTSSKAPIASSENFHALTGVGASLSMGSLPACSMTFLHLHPRATELFALNSGHVLSEMVPETGPVDSEGNQRVIRAELGTGMMTVYPAGSFHTQVNPNCEPANFTAAFNSEEFAISLVAKQTFSLSDDVIARTFGESIAGEDIEKVRDAIPKDMVLKVEECLAKCEK</sequence>
<dbReference type="AlphaFoldDB" id="A0AAD4CAL2"/>
<feature type="signal peptide" evidence="6">
    <location>
        <begin position="1"/>
        <end position="23"/>
    </location>
</feature>
<dbReference type="PANTHER" id="PTHR31238">
    <property type="entry name" value="GERMIN-LIKE PROTEIN SUBFAMILY 3 MEMBER 3"/>
    <property type="match status" value="1"/>
</dbReference>
<comment type="similarity">
    <text evidence="2">Belongs to the germin family.</text>
</comment>
<reference evidence="8" key="2">
    <citation type="submission" date="2020-02" db="EMBL/GenBank/DDBJ databases">
        <authorList>
            <person name="Gilchrist C.L.M."/>
            <person name="Chooi Y.-H."/>
        </authorList>
    </citation>
    <scope>NUCLEOTIDE SEQUENCE</scope>
    <source>
        <strain evidence="8">MST-FP2251</strain>
    </source>
</reference>
<evidence type="ECO:0000256" key="4">
    <source>
        <dbReference type="ARBA" id="ARBA00022723"/>
    </source>
</evidence>
<keyword evidence="9" id="KW-1185">Reference proteome</keyword>
<dbReference type="Gene3D" id="2.60.120.10">
    <property type="entry name" value="Jelly Rolls"/>
    <property type="match status" value="1"/>
</dbReference>
<evidence type="ECO:0000256" key="3">
    <source>
        <dbReference type="ARBA" id="ARBA00022525"/>
    </source>
</evidence>
<dbReference type="SMART" id="SM00835">
    <property type="entry name" value="Cupin_1"/>
    <property type="match status" value="1"/>
</dbReference>
<keyword evidence="3" id="KW-0964">Secreted</keyword>
<name>A0AAD4CAL2_ASPNN</name>
<dbReference type="CDD" id="cd02241">
    <property type="entry name" value="cupin_OxOx"/>
    <property type="match status" value="1"/>
</dbReference>
<comment type="caution">
    <text evidence="8">The sequence shown here is derived from an EMBL/GenBank/DDBJ whole genome shotgun (WGS) entry which is preliminary data.</text>
</comment>
<keyword evidence="4" id="KW-0479">Metal-binding</keyword>
<comment type="subcellular location">
    <subcellularLocation>
        <location evidence="1">Secreted</location>
    </subcellularLocation>
</comment>
<feature type="domain" description="Cupin type-1" evidence="7">
    <location>
        <begin position="53"/>
        <end position="209"/>
    </location>
</feature>
<dbReference type="GO" id="GO:0030145">
    <property type="term" value="F:manganese ion binding"/>
    <property type="evidence" value="ECO:0007669"/>
    <property type="project" value="InterPro"/>
</dbReference>
<dbReference type="FunFam" id="2.60.120.10:FF:000150">
    <property type="entry name" value="Spherulin, putative"/>
    <property type="match status" value="1"/>
</dbReference>
<evidence type="ECO:0000256" key="6">
    <source>
        <dbReference type="SAM" id="SignalP"/>
    </source>
</evidence>
<dbReference type="GO" id="GO:0005576">
    <property type="term" value="C:extracellular region"/>
    <property type="evidence" value="ECO:0007669"/>
    <property type="project" value="UniProtKB-SubCell"/>
</dbReference>
<feature type="chain" id="PRO_5042082353" description="Cupin type-1 domain-containing protein" evidence="6">
    <location>
        <begin position="24"/>
        <end position="232"/>
    </location>
</feature>
<dbReference type="InterPro" id="IPR014710">
    <property type="entry name" value="RmlC-like_jellyroll"/>
</dbReference>
<evidence type="ECO:0000256" key="5">
    <source>
        <dbReference type="ARBA" id="ARBA00023211"/>
    </source>
</evidence>
<dbReference type="InterPro" id="IPR001929">
    <property type="entry name" value="Germin"/>
</dbReference>